<accession>A0AAE1IWL6</accession>
<feature type="region of interest" description="Disordered" evidence="1">
    <location>
        <begin position="44"/>
        <end position="63"/>
    </location>
</feature>
<reference evidence="2" key="1">
    <citation type="submission" date="2021-07" db="EMBL/GenBank/DDBJ databases">
        <authorList>
            <person name="Catto M.A."/>
            <person name="Jacobson A."/>
            <person name="Kennedy G."/>
            <person name="Labadie P."/>
            <person name="Hunt B.G."/>
            <person name="Srinivasan R."/>
        </authorList>
    </citation>
    <scope>NUCLEOTIDE SEQUENCE</scope>
    <source>
        <strain evidence="2">PL_HMW_Pooled</strain>
        <tissue evidence="2">Head</tissue>
    </source>
</reference>
<organism evidence="2 3">
    <name type="scientific">Frankliniella fusca</name>
    <dbReference type="NCBI Taxonomy" id="407009"/>
    <lineage>
        <taxon>Eukaryota</taxon>
        <taxon>Metazoa</taxon>
        <taxon>Ecdysozoa</taxon>
        <taxon>Arthropoda</taxon>
        <taxon>Hexapoda</taxon>
        <taxon>Insecta</taxon>
        <taxon>Pterygota</taxon>
        <taxon>Neoptera</taxon>
        <taxon>Paraneoptera</taxon>
        <taxon>Thysanoptera</taxon>
        <taxon>Terebrantia</taxon>
        <taxon>Thripoidea</taxon>
        <taxon>Thripidae</taxon>
        <taxon>Frankliniella</taxon>
    </lineage>
</organism>
<dbReference type="EMBL" id="JAHWGI010001440">
    <property type="protein sequence ID" value="KAK3932866.1"/>
    <property type="molecule type" value="Genomic_DNA"/>
</dbReference>
<proteinExistence type="predicted"/>
<reference evidence="2" key="2">
    <citation type="journal article" date="2023" name="BMC Genomics">
        <title>Pest status, molecular evolution, and epigenetic factors derived from the genome assembly of Frankliniella fusca, a thysanopteran phytovirus vector.</title>
        <authorList>
            <person name="Catto M.A."/>
            <person name="Labadie P.E."/>
            <person name="Jacobson A.L."/>
            <person name="Kennedy G.G."/>
            <person name="Srinivasan R."/>
            <person name="Hunt B.G."/>
        </authorList>
    </citation>
    <scope>NUCLEOTIDE SEQUENCE</scope>
    <source>
        <strain evidence="2">PL_HMW_Pooled</strain>
    </source>
</reference>
<comment type="caution">
    <text evidence="2">The sequence shown here is derived from an EMBL/GenBank/DDBJ whole genome shotgun (WGS) entry which is preliminary data.</text>
</comment>
<protein>
    <submittedName>
        <fullName evidence="2">Sodium-dependent neutral amino acid transporter B(0)AT2</fullName>
    </submittedName>
</protein>
<keyword evidence="3" id="KW-1185">Reference proteome</keyword>
<evidence type="ECO:0000313" key="2">
    <source>
        <dbReference type="EMBL" id="KAK3932866.1"/>
    </source>
</evidence>
<name>A0AAE1IWL6_9NEOP</name>
<sequence>MTLGPACKKRELCAELARLVRDAISIQDTGDAVLGAGQDKADTLIKESSETRPAPATPGLVLP</sequence>
<evidence type="ECO:0000313" key="3">
    <source>
        <dbReference type="Proteomes" id="UP001219518"/>
    </source>
</evidence>
<gene>
    <name evidence="2" type="ORF">KUF71_014843</name>
</gene>
<dbReference type="Proteomes" id="UP001219518">
    <property type="component" value="Unassembled WGS sequence"/>
</dbReference>
<dbReference type="AlphaFoldDB" id="A0AAE1IWL6"/>
<evidence type="ECO:0000256" key="1">
    <source>
        <dbReference type="SAM" id="MobiDB-lite"/>
    </source>
</evidence>